<dbReference type="Proteomes" id="UP000499080">
    <property type="component" value="Unassembled WGS sequence"/>
</dbReference>
<keyword evidence="2" id="KW-1185">Reference proteome</keyword>
<sequence length="104" mass="12085">MTLTMTSRRKQALQSNYWLISLAATPCRYAQPLNVPNIKQESFQKIYPTHLLPASSYRSLFCLNNLWEVVLAIPLHRPDFNESGCLPRHVVRARCPDRRLPLNH</sequence>
<evidence type="ECO:0000313" key="2">
    <source>
        <dbReference type="Proteomes" id="UP000499080"/>
    </source>
</evidence>
<dbReference type="EMBL" id="BGPR01019250">
    <property type="protein sequence ID" value="GBN81401.1"/>
    <property type="molecule type" value="Genomic_DNA"/>
</dbReference>
<proteinExistence type="predicted"/>
<reference evidence="1 2" key="1">
    <citation type="journal article" date="2019" name="Sci. Rep.">
        <title>Orb-weaving spider Araneus ventricosus genome elucidates the spidroin gene catalogue.</title>
        <authorList>
            <person name="Kono N."/>
            <person name="Nakamura H."/>
            <person name="Ohtoshi R."/>
            <person name="Moran D.A.P."/>
            <person name="Shinohara A."/>
            <person name="Yoshida Y."/>
            <person name="Fujiwara M."/>
            <person name="Mori M."/>
            <person name="Tomita M."/>
            <person name="Arakawa K."/>
        </authorList>
    </citation>
    <scope>NUCLEOTIDE SEQUENCE [LARGE SCALE GENOMIC DNA]</scope>
</reference>
<name>A0A4Y2S067_ARAVE</name>
<dbReference type="AlphaFoldDB" id="A0A4Y2S067"/>
<comment type="caution">
    <text evidence="1">The sequence shown here is derived from an EMBL/GenBank/DDBJ whole genome shotgun (WGS) entry which is preliminary data.</text>
</comment>
<protein>
    <submittedName>
        <fullName evidence="1">Uncharacterized protein</fullName>
    </submittedName>
</protein>
<gene>
    <name evidence="1" type="ORF">AVEN_251395_1</name>
</gene>
<organism evidence="1 2">
    <name type="scientific">Araneus ventricosus</name>
    <name type="common">Orbweaver spider</name>
    <name type="synonym">Epeira ventricosa</name>
    <dbReference type="NCBI Taxonomy" id="182803"/>
    <lineage>
        <taxon>Eukaryota</taxon>
        <taxon>Metazoa</taxon>
        <taxon>Ecdysozoa</taxon>
        <taxon>Arthropoda</taxon>
        <taxon>Chelicerata</taxon>
        <taxon>Arachnida</taxon>
        <taxon>Araneae</taxon>
        <taxon>Araneomorphae</taxon>
        <taxon>Entelegynae</taxon>
        <taxon>Araneoidea</taxon>
        <taxon>Araneidae</taxon>
        <taxon>Araneus</taxon>
    </lineage>
</organism>
<evidence type="ECO:0000313" key="1">
    <source>
        <dbReference type="EMBL" id="GBN81401.1"/>
    </source>
</evidence>
<accession>A0A4Y2S067</accession>